<dbReference type="EMBL" id="CAXLJM020000019">
    <property type="protein sequence ID" value="CAL8085909.1"/>
    <property type="molecule type" value="Genomic_DNA"/>
</dbReference>
<reference evidence="2 3" key="1">
    <citation type="submission" date="2024-08" db="EMBL/GenBank/DDBJ databases">
        <authorList>
            <person name="Cucini C."/>
            <person name="Frati F."/>
        </authorList>
    </citation>
    <scope>NUCLEOTIDE SEQUENCE [LARGE SCALE GENOMIC DNA]</scope>
</reference>
<proteinExistence type="predicted"/>
<accession>A0ABP1Q5X0</accession>
<evidence type="ECO:0000256" key="1">
    <source>
        <dbReference type="SAM" id="MobiDB-lite"/>
    </source>
</evidence>
<dbReference type="Proteomes" id="UP001642540">
    <property type="component" value="Unassembled WGS sequence"/>
</dbReference>
<name>A0ABP1Q5X0_9HEXA</name>
<dbReference type="Gene3D" id="3.80.10.10">
    <property type="entry name" value="Ribonuclease Inhibitor"/>
    <property type="match status" value="1"/>
</dbReference>
<organism evidence="2 3">
    <name type="scientific">Orchesella dallaii</name>
    <dbReference type="NCBI Taxonomy" id="48710"/>
    <lineage>
        <taxon>Eukaryota</taxon>
        <taxon>Metazoa</taxon>
        <taxon>Ecdysozoa</taxon>
        <taxon>Arthropoda</taxon>
        <taxon>Hexapoda</taxon>
        <taxon>Collembola</taxon>
        <taxon>Entomobryomorpha</taxon>
        <taxon>Entomobryoidea</taxon>
        <taxon>Orchesellidae</taxon>
        <taxon>Orchesellinae</taxon>
        <taxon>Orchesella</taxon>
    </lineage>
</organism>
<dbReference type="InterPro" id="IPR032675">
    <property type="entry name" value="LRR_dom_sf"/>
</dbReference>
<evidence type="ECO:0008006" key="4">
    <source>
        <dbReference type="Google" id="ProtNLM"/>
    </source>
</evidence>
<evidence type="ECO:0000313" key="3">
    <source>
        <dbReference type="Proteomes" id="UP001642540"/>
    </source>
</evidence>
<evidence type="ECO:0000313" key="2">
    <source>
        <dbReference type="EMBL" id="CAL8085909.1"/>
    </source>
</evidence>
<protein>
    <recommendedName>
        <fullName evidence="4">F-box domain-containing protein</fullName>
    </recommendedName>
</protein>
<keyword evidence="3" id="KW-1185">Reference proteome</keyword>
<dbReference type="SUPFAM" id="SSF52047">
    <property type="entry name" value="RNI-like"/>
    <property type="match status" value="1"/>
</dbReference>
<feature type="region of interest" description="Disordered" evidence="1">
    <location>
        <begin position="1"/>
        <end position="27"/>
    </location>
</feature>
<gene>
    <name evidence="2" type="ORF">ODALV1_LOCUS6270</name>
</gene>
<comment type="caution">
    <text evidence="2">The sequence shown here is derived from an EMBL/GenBank/DDBJ whole genome shotgun (WGS) entry which is preliminary data.</text>
</comment>
<sequence>MGDTLSKCVKKEGDKAKARRKRQKRDQNEAVKGDLKRVFKDYLQPDFLPCWENIIPYITLPTDVVALSNASPKFNKWISQRKTAALLSLALPIVIPQATFLSTNDVLRCRLLSKALKQTLDNALPKTIPNLFMDNYTFETAQQIQHFMRHAENIVGNPVLGKFIVLIPINAEAWIAALEMLEKYGHVLVHLLITPFLDPRLPLPLALSYCQNLESLSVGLEWSAINLPQNKLLSPRSFPQLAKLVELRMHFDQDEDLRSAAPLLYSFIRVYGPRLKIFKCFQNIFLSGLSAQSFSILFPNLEELELIGLDGRSAQVFEIFSNVKWPKIQLLSLKEHWDKSKCEDIKFTKHSVKSLDTFKNSLKELTLAELDDKQFNQGNDIYSGFQQGFAGLKTFNVCASNFMSPMWNLLTTRFVNLERLTFRRSKTCRFVPLMYIETMEEFFVKFPKLQEILWPTVDVDTDVGEKYIVFQRQENCTSWLGSLK</sequence>